<dbReference type="GO" id="GO:0004707">
    <property type="term" value="F:MAP kinase activity"/>
    <property type="evidence" value="ECO:0007669"/>
    <property type="project" value="InterPro"/>
</dbReference>
<sequence length="846" mass="93461">MNKVSALPESADNQGKRPSDIIDEDDVSTPRDEVSPTENNEDPSAALTSAAPKPSLLDVDLESKASVQNDALKEDCPTPPTPPLPEVSRGVTKRLSSSIEHVDLEYSLGSLDAHPPLKRMCSSPETKRKSHSSSVPPIKSAADALQPKFWRDAAAVNEYNIASSSFDVANEEGGSSPLSVEDEHGEQHGKANNTANTQRSIEAAEAAMRVTALVSSRLSEGGSTPATPPIMSNEKNEESNKGKEHAKENPVDDFDRQVEMRDTSGDKDLDSNISSASSLVDAFVVEEQENSRPFPPAPPSTPAAPKDFYRPLPYQAGATGGELGYSIEFRRAQVPLDDASSTPPQDSIVTNSTPLPPFIDPEAPTPLPGRKPPSKPSQDDVATPAISRDATERRRGANATPAAGKKPPTLAQKTDFDKWDVGNRYELKRILGRGSYGEVAQAIDLHAAMSQQTNPEVSHLQNAYPHRNSTYVAVKKISKAFDQEVDAIRLFREMHILRRLRGHECVIQLIDVVQPRSSDLKHFNDLYLVFEYVDTDLYKLIMSPQYLTTEHIQTFLYQMLVGLKYIHSSSVIHRDLKPANILLNEDCTLKICDFGLARIVHNDKISPSSTTRHDNLGVVKTDVPVRLPQDRQQATFTHPGLSRQLTKHVVTRWYRAPELILIQPYGSAVDIWSLGCIFAELLSMQDGSVPTYQDRVPLFPGGSCYPLSGDTGSTNSDERLDQLSVIFSVIGMPSEEDLLSINKANEYIRSLEKKPGRNLESLYPAADHAAIQLLKKMLMFNPAKRCTAEEALDHDFLKPVRRKDMEKCASQPLESPGFLEKSKVDLSIVKEEAYKEVLWYKNSHHN</sequence>
<dbReference type="SUPFAM" id="SSF56112">
    <property type="entry name" value="Protein kinase-like (PK-like)"/>
    <property type="match status" value="1"/>
</dbReference>
<feature type="region of interest" description="Disordered" evidence="6">
    <location>
        <begin position="106"/>
        <end position="140"/>
    </location>
</feature>
<dbReference type="PANTHER" id="PTHR24055">
    <property type="entry name" value="MITOGEN-ACTIVATED PROTEIN KINASE"/>
    <property type="match status" value="1"/>
</dbReference>
<evidence type="ECO:0000256" key="6">
    <source>
        <dbReference type="SAM" id="MobiDB-lite"/>
    </source>
</evidence>
<feature type="region of interest" description="Disordered" evidence="6">
    <location>
        <begin position="1"/>
        <end position="92"/>
    </location>
</feature>
<dbReference type="Pfam" id="PF00069">
    <property type="entry name" value="Pkinase"/>
    <property type="match status" value="2"/>
</dbReference>
<dbReference type="CDD" id="cd07834">
    <property type="entry name" value="STKc_MAPK"/>
    <property type="match status" value="1"/>
</dbReference>
<dbReference type="InterPro" id="IPR000719">
    <property type="entry name" value="Prot_kinase_dom"/>
</dbReference>
<evidence type="ECO:0000313" key="8">
    <source>
        <dbReference type="EMBL" id="CAD9592987.1"/>
    </source>
</evidence>
<feature type="region of interest" description="Disordered" evidence="6">
    <location>
        <begin position="168"/>
        <end position="320"/>
    </location>
</feature>
<dbReference type="PROSITE" id="PS01351">
    <property type="entry name" value="MAPK"/>
    <property type="match status" value="1"/>
</dbReference>
<keyword evidence="1" id="KW-0723">Serine/threonine-protein kinase</keyword>
<feature type="compositionally biased region" description="Polar residues" evidence="6">
    <location>
        <begin position="190"/>
        <end position="200"/>
    </location>
</feature>
<feature type="compositionally biased region" description="Pro residues" evidence="6">
    <location>
        <begin position="354"/>
        <end position="375"/>
    </location>
</feature>
<evidence type="ECO:0000256" key="1">
    <source>
        <dbReference type="ARBA" id="ARBA00022527"/>
    </source>
</evidence>
<dbReference type="InterPro" id="IPR050117">
    <property type="entry name" value="MAPK"/>
</dbReference>
<organism evidence="8">
    <name type="scientific">Skeletonema marinoi</name>
    <dbReference type="NCBI Taxonomy" id="267567"/>
    <lineage>
        <taxon>Eukaryota</taxon>
        <taxon>Sar</taxon>
        <taxon>Stramenopiles</taxon>
        <taxon>Ochrophyta</taxon>
        <taxon>Bacillariophyta</taxon>
        <taxon>Coscinodiscophyceae</taxon>
        <taxon>Thalassiosirophycidae</taxon>
        <taxon>Thalassiosirales</taxon>
        <taxon>Skeletonemataceae</taxon>
        <taxon>Skeletonema</taxon>
        <taxon>Skeletonema marinoi-dohrnii complex</taxon>
    </lineage>
</organism>
<gene>
    <name evidence="8" type="ORF">SMAR0320_LOCUS7663</name>
</gene>
<evidence type="ECO:0000256" key="3">
    <source>
        <dbReference type="ARBA" id="ARBA00022741"/>
    </source>
</evidence>
<dbReference type="Gene3D" id="1.10.510.10">
    <property type="entry name" value="Transferase(Phosphotransferase) domain 1"/>
    <property type="match status" value="2"/>
</dbReference>
<feature type="compositionally biased region" description="Polar residues" evidence="6">
    <location>
        <begin position="339"/>
        <end position="353"/>
    </location>
</feature>
<feature type="region of interest" description="Disordered" evidence="6">
    <location>
        <begin position="334"/>
        <end position="415"/>
    </location>
</feature>
<dbReference type="AlphaFoldDB" id="A0A7S2L380"/>
<dbReference type="PROSITE" id="PS00108">
    <property type="entry name" value="PROTEIN_KINASE_ST"/>
    <property type="match status" value="1"/>
</dbReference>
<proteinExistence type="predicted"/>
<dbReference type="FunFam" id="1.10.510.10:FF:000624">
    <property type="entry name" value="Mitogen-activated protein kinase"/>
    <property type="match status" value="1"/>
</dbReference>
<keyword evidence="5" id="KW-0067">ATP-binding</keyword>
<dbReference type="SMART" id="SM00220">
    <property type="entry name" value="S_TKc"/>
    <property type="match status" value="1"/>
</dbReference>
<reference evidence="8" key="1">
    <citation type="submission" date="2021-01" db="EMBL/GenBank/DDBJ databases">
        <authorList>
            <person name="Corre E."/>
            <person name="Pelletier E."/>
            <person name="Niang G."/>
            <person name="Scheremetjew M."/>
            <person name="Finn R."/>
            <person name="Kale V."/>
            <person name="Holt S."/>
            <person name="Cochrane G."/>
            <person name="Meng A."/>
            <person name="Brown T."/>
            <person name="Cohen L."/>
        </authorList>
    </citation>
    <scope>NUCLEOTIDE SEQUENCE</scope>
    <source>
        <strain evidence="8">SM1012Den-03</strain>
    </source>
</reference>
<feature type="compositionally biased region" description="Pro residues" evidence="6">
    <location>
        <begin position="293"/>
        <end position="302"/>
    </location>
</feature>
<name>A0A7S2L380_9STRA</name>
<dbReference type="PROSITE" id="PS50011">
    <property type="entry name" value="PROTEIN_KINASE_DOM"/>
    <property type="match status" value="1"/>
</dbReference>
<evidence type="ECO:0000256" key="5">
    <source>
        <dbReference type="ARBA" id="ARBA00022840"/>
    </source>
</evidence>
<feature type="compositionally biased region" description="Polar residues" evidence="6">
    <location>
        <begin position="213"/>
        <end position="225"/>
    </location>
</feature>
<evidence type="ECO:0000256" key="2">
    <source>
        <dbReference type="ARBA" id="ARBA00022679"/>
    </source>
</evidence>
<dbReference type="Gene3D" id="3.30.200.20">
    <property type="entry name" value="Phosphorylase Kinase, domain 1"/>
    <property type="match status" value="2"/>
</dbReference>
<evidence type="ECO:0000259" key="7">
    <source>
        <dbReference type="PROSITE" id="PS50011"/>
    </source>
</evidence>
<dbReference type="GO" id="GO:0005524">
    <property type="term" value="F:ATP binding"/>
    <property type="evidence" value="ECO:0007669"/>
    <property type="project" value="UniProtKB-KW"/>
</dbReference>
<dbReference type="InterPro" id="IPR011009">
    <property type="entry name" value="Kinase-like_dom_sf"/>
</dbReference>
<keyword evidence="3" id="KW-0547">Nucleotide-binding</keyword>
<feature type="compositionally biased region" description="Basic and acidic residues" evidence="6">
    <location>
        <begin position="234"/>
        <end position="270"/>
    </location>
</feature>
<keyword evidence="4" id="KW-0418">Kinase</keyword>
<protein>
    <recommendedName>
        <fullName evidence="7">Protein kinase domain-containing protein</fullName>
    </recommendedName>
</protein>
<dbReference type="EMBL" id="HBGZ01010675">
    <property type="protein sequence ID" value="CAD9592987.1"/>
    <property type="molecule type" value="Transcribed_RNA"/>
</dbReference>
<keyword evidence="2" id="KW-0808">Transferase</keyword>
<accession>A0A7S2L380</accession>
<feature type="domain" description="Protein kinase" evidence="7">
    <location>
        <begin position="425"/>
        <end position="797"/>
    </location>
</feature>
<dbReference type="InterPro" id="IPR008271">
    <property type="entry name" value="Ser/Thr_kinase_AS"/>
</dbReference>
<dbReference type="InterPro" id="IPR003527">
    <property type="entry name" value="MAP_kinase_CS"/>
</dbReference>
<evidence type="ECO:0000256" key="4">
    <source>
        <dbReference type="ARBA" id="ARBA00022777"/>
    </source>
</evidence>